<evidence type="ECO:0000313" key="1">
    <source>
        <dbReference type="EMBL" id="WFT76213.1"/>
    </source>
</evidence>
<keyword evidence="2" id="KW-1185">Reference proteome</keyword>
<dbReference type="Proteomes" id="UP001221597">
    <property type="component" value="Chromosome"/>
</dbReference>
<reference evidence="1 2" key="1">
    <citation type="submission" date="2023-04" db="EMBL/GenBank/DDBJ databases">
        <title>Genome sequence of Halobacillus naozhouensis KACC 21980.</title>
        <authorList>
            <person name="Kim S."/>
            <person name="Heo J."/>
            <person name="Kwon S.-W."/>
        </authorList>
    </citation>
    <scope>NUCLEOTIDE SEQUENCE [LARGE SCALE GENOMIC DNA]</scope>
    <source>
        <strain evidence="1 2">KCTC 13234</strain>
    </source>
</reference>
<accession>A0ABY8J138</accession>
<evidence type="ECO:0000313" key="2">
    <source>
        <dbReference type="Proteomes" id="UP001221597"/>
    </source>
</evidence>
<gene>
    <name evidence="1" type="ORF">P9989_07575</name>
</gene>
<organism evidence="1 2">
    <name type="scientific">Halobacillus naozhouensis</name>
    <dbReference type="NCBI Taxonomy" id="554880"/>
    <lineage>
        <taxon>Bacteria</taxon>
        <taxon>Bacillati</taxon>
        <taxon>Bacillota</taxon>
        <taxon>Bacilli</taxon>
        <taxon>Bacillales</taxon>
        <taxon>Bacillaceae</taxon>
        <taxon>Halobacillus</taxon>
    </lineage>
</organism>
<proteinExistence type="predicted"/>
<sequence>MNHPVVEQLERTGYSFRVKDSILYGLDGLGNEVYEGDTILTFNEEFFLKETLPSDAIEILEVIGAEEKKA</sequence>
<name>A0ABY8J138_9BACI</name>
<protein>
    <recommendedName>
        <fullName evidence="3">YqaI-like protein</fullName>
    </recommendedName>
</protein>
<evidence type="ECO:0008006" key="3">
    <source>
        <dbReference type="Google" id="ProtNLM"/>
    </source>
</evidence>
<dbReference type="RefSeq" id="WP_283078167.1">
    <property type="nucleotide sequence ID" value="NZ_CP121671.1"/>
</dbReference>
<dbReference type="EMBL" id="CP121671">
    <property type="protein sequence ID" value="WFT76213.1"/>
    <property type="molecule type" value="Genomic_DNA"/>
</dbReference>